<dbReference type="Proteomes" id="UP001623592">
    <property type="component" value="Unassembled WGS sequence"/>
</dbReference>
<dbReference type="PROSITE" id="PS50846">
    <property type="entry name" value="HMA_2"/>
    <property type="match status" value="1"/>
</dbReference>
<protein>
    <submittedName>
        <fullName evidence="2">Heavy-metal-associated domain-containing protein</fullName>
    </submittedName>
</protein>
<name>A0ABW8TK96_9CLOT</name>
<proteinExistence type="predicted"/>
<evidence type="ECO:0000259" key="1">
    <source>
        <dbReference type="PROSITE" id="PS50846"/>
    </source>
</evidence>
<sequence>MKSVLKVGNICSIDDVNKIRNVVSQNEGVVACYINKESKIVEIIYDNYLLKLDDIIEAIESLGYFVQ</sequence>
<dbReference type="InterPro" id="IPR036163">
    <property type="entry name" value="HMA_dom_sf"/>
</dbReference>
<accession>A0ABW8TK96</accession>
<organism evidence="2 3">
    <name type="scientific">Clostridium neuense</name>
    <dbReference type="NCBI Taxonomy" id="1728934"/>
    <lineage>
        <taxon>Bacteria</taxon>
        <taxon>Bacillati</taxon>
        <taxon>Bacillota</taxon>
        <taxon>Clostridia</taxon>
        <taxon>Eubacteriales</taxon>
        <taxon>Clostridiaceae</taxon>
        <taxon>Clostridium</taxon>
    </lineage>
</organism>
<dbReference type="Gene3D" id="3.30.70.100">
    <property type="match status" value="1"/>
</dbReference>
<comment type="caution">
    <text evidence="2">The sequence shown here is derived from an EMBL/GenBank/DDBJ whole genome shotgun (WGS) entry which is preliminary data.</text>
</comment>
<evidence type="ECO:0000313" key="2">
    <source>
        <dbReference type="EMBL" id="MFL0252994.1"/>
    </source>
</evidence>
<evidence type="ECO:0000313" key="3">
    <source>
        <dbReference type="Proteomes" id="UP001623592"/>
    </source>
</evidence>
<reference evidence="2 3" key="1">
    <citation type="submission" date="2024-11" db="EMBL/GenBank/DDBJ databases">
        <authorList>
            <person name="Heng Y.C."/>
            <person name="Lim A.C.H."/>
            <person name="Lee J.K.Y."/>
            <person name="Kittelmann S."/>
        </authorList>
    </citation>
    <scope>NUCLEOTIDE SEQUENCE [LARGE SCALE GENOMIC DNA]</scope>
    <source>
        <strain evidence="2 3">WILCCON 0114</strain>
    </source>
</reference>
<gene>
    <name evidence="2" type="ORF">ACJDT4_21530</name>
</gene>
<dbReference type="RefSeq" id="WP_406789654.1">
    <property type="nucleotide sequence ID" value="NZ_JBJIAA010000023.1"/>
</dbReference>
<dbReference type="CDD" id="cd00371">
    <property type="entry name" value="HMA"/>
    <property type="match status" value="1"/>
</dbReference>
<dbReference type="SUPFAM" id="SSF55008">
    <property type="entry name" value="HMA, heavy metal-associated domain"/>
    <property type="match status" value="1"/>
</dbReference>
<dbReference type="InterPro" id="IPR006121">
    <property type="entry name" value="HMA_dom"/>
</dbReference>
<dbReference type="Pfam" id="PF00403">
    <property type="entry name" value="HMA"/>
    <property type="match status" value="1"/>
</dbReference>
<feature type="domain" description="HMA" evidence="1">
    <location>
        <begin position="1"/>
        <end position="67"/>
    </location>
</feature>
<keyword evidence="3" id="KW-1185">Reference proteome</keyword>
<dbReference type="EMBL" id="JBJIAA010000023">
    <property type="protein sequence ID" value="MFL0252994.1"/>
    <property type="molecule type" value="Genomic_DNA"/>
</dbReference>